<evidence type="ECO:0000313" key="2">
    <source>
        <dbReference type="Proteomes" id="UP000793456"/>
    </source>
</evidence>
<evidence type="ECO:0000313" key="1">
    <source>
        <dbReference type="EMBL" id="TMS18869.1"/>
    </source>
</evidence>
<dbReference type="Proteomes" id="UP000793456">
    <property type="component" value="Chromosome V"/>
</dbReference>
<name>A0ACD3RHB1_LARCR</name>
<sequence>MALPPEQSTVDVEPSQPDDFTSTEMHVPSVLAGTNTTNTGITGESFVSSYVTTQSAQNDEKRLESVNLRQDQALKSAEADLEMMKSIVRGGAEDEHKDDQANIQELNDVNEGAHNTNLEMKNSSPNLNSPGRRRKMGSTRRNLGSRSKREDLHEQQEVENRTEATETLPNVGEDTITDTQNRRDVRSITEESDIKTTEEDSLGLDKISEVDESDKEPPSNISASKEEELSSQPVSEETPQQVTPVTSTYAEIHLSQESQKTFSLGKQNSNTYSQKNVAACRQMVNTTCDQKVFFILAGSPKGAALKSNSYNVMMVGDSSVGKSSFMKRAQSGKFSLDLPSSVGKLLI</sequence>
<organism evidence="1 2">
    <name type="scientific">Larimichthys crocea</name>
    <name type="common">Large yellow croaker</name>
    <name type="synonym">Pseudosciaena crocea</name>
    <dbReference type="NCBI Taxonomy" id="215358"/>
    <lineage>
        <taxon>Eukaryota</taxon>
        <taxon>Metazoa</taxon>
        <taxon>Chordata</taxon>
        <taxon>Craniata</taxon>
        <taxon>Vertebrata</taxon>
        <taxon>Euteleostomi</taxon>
        <taxon>Actinopterygii</taxon>
        <taxon>Neopterygii</taxon>
        <taxon>Teleostei</taxon>
        <taxon>Neoteleostei</taxon>
        <taxon>Acanthomorphata</taxon>
        <taxon>Eupercaria</taxon>
        <taxon>Sciaenidae</taxon>
        <taxon>Larimichthys</taxon>
    </lineage>
</organism>
<gene>
    <name evidence="1" type="ORF">E3U43_003190</name>
</gene>
<accession>A0ACD3RHB1</accession>
<keyword evidence="2" id="KW-1185">Reference proteome</keyword>
<comment type="caution">
    <text evidence="1">The sequence shown here is derived from an EMBL/GenBank/DDBJ whole genome shotgun (WGS) entry which is preliminary data.</text>
</comment>
<protein>
    <submittedName>
        <fullName evidence="1">Uncharacterized protein</fullName>
    </submittedName>
</protein>
<proteinExistence type="predicted"/>
<dbReference type="EMBL" id="CM011678">
    <property type="protein sequence ID" value="TMS18869.1"/>
    <property type="molecule type" value="Genomic_DNA"/>
</dbReference>
<reference evidence="1" key="1">
    <citation type="submission" date="2018-11" db="EMBL/GenBank/DDBJ databases">
        <title>The sequence and de novo assembly of Larimichthys crocea genome using PacBio and Hi-C technologies.</title>
        <authorList>
            <person name="Xu P."/>
            <person name="Chen B."/>
            <person name="Zhou Z."/>
            <person name="Ke Q."/>
            <person name="Wu Y."/>
            <person name="Bai H."/>
            <person name="Pu F."/>
        </authorList>
    </citation>
    <scope>NUCLEOTIDE SEQUENCE</scope>
    <source>
        <tissue evidence="1">Muscle</tissue>
    </source>
</reference>